<feature type="non-terminal residue" evidence="1">
    <location>
        <position position="216"/>
    </location>
</feature>
<protein>
    <submittedName>
        <fullName evidence="1">Uncharacterized protein</fullName>
    </submittedName>
</protein>
<accession>A0AAD2K6G0</accession>
<name>A0AAD2K6G0_9AGAR</name>
<dbReference type="Proteomes" id="UP001295794">
    <property type="component" value="Unassembled WGS sequence"/>
</dbReference>
<dbReference type="AlphaFoldDB" id="A0AAD2K6G0"/>
<keyword evidence="2" id="KW-1185">Reference proteome</keyword>
<evidence type="ECO:0000313" key="1">
    <source>
        <dbReference type="EMBL" id="CAK5281393.1"/>
    </source>
</evidence>
<sequence length="216" mass="24844">RDDPASGFMYLFVIDAGSLHGDVLPASHNRDISMHSRNMDWYDEHPLCSDLHKHGVKLELVTRDHLRSTTGRAERTEDPRQTPRLEYGREKLGQCGLLRTPGPDEPRCNMCPLKSRHVTQYAGLRCKTSRKRQGCVLLRPVPRWTRPDLTDGNKLYRSRLLRNSRQVGVVSTRIEIQQQPDARSKPVHGIRSVLRSRGRWWSRSVFSGRMLDSPDA</sequence>
<evidence type="ECO:0000313" key="2">
    <source>
        <dbReference type="Proteomes" id="UP001295794"/>
    </source>
</evidence>
<gene>
    <name evidence="1" type="ORF">MYCIT1_LOCUS32481</name>
</gene>
<comment type="caution">
    <text evidence="1">The sequence shown here is derived from an EMBL/GenBank/DDBJ whole genome shotgun (WGS) entry which is preliminary data.</text>
</comment>
<organism evidence="1 2">
    <name type="scientific">Mycena citricolor</name>
    <dbReference type="NCBI Taxonomy" id="2018698"/>
    <lineage>
        <taxon>Eukaryota</taxon>
        <taxon>Fungi</taxon>
        <taxon>Dikarya</taxon>
        <taxon>Basidiomycota</taxon>
        <taxon>Agaricomycotina</taxon>
        <taxon>Agaricomycetes</taxon>
        <taxon>Agaricomycetidae</taxon>
        <taxon>Agaricales</taxon>
        <taxon>Marasmiineae</taxon>
        <taxon>Mycenaceae</taxon>
        <taxon>Mycena</taxon>
    </lineage>
</organism>
<reference evidence="1" key="1">
    <citation type="submission" date="2023-11" db="EMBL/GenBank/DDBJ databases">
        <authorList>
            <person name="De Vega J J."/>
            <person name="De Vega J J."/>
        </authorList>
    </citation>
    <scope>NUCLEOTIDE SEQUENCE</scope>
</reference>
<proteinExistence type="predicted"/>
<dbReference type="EMBL" id="CAVNYO010000444">
    <property type="protein sequence ID" value="CAK5281393.1"/>
    <property type="molecule type" value="Genomic_DNA"/>
</dbReference>